<evidence type="ECO:0000313" key="3">
    <source>
        <dbReference type="EMBL" id="NEN25066.1"/>
    </source>
</evidence>
<name>A0A7K3WU98_9FLAO</name>
<evidence type="ECO:0000313" key="4">
    <source>
        <dbReference type="Proteomes" id="UP000486602"/>
    </source>
</evidence>
<accession>A0A7K3WU98</accession>
<proteinExistence type="predicted"/>
<feature type="domain" description="Tll0287-like" evidence="2">
    <location>
        <begin position="52"/>
        <end position="199"/>
    </location>
</feature>
<feature type="chain" id="PRO_5029745060" evidence="1">
    <location>
        <begin position="22"/>
        <end position="202"/>
    </location>
</feature>
<gene>
    <name evidence="3" type="ORF">G3O08_16320</name>
</gene>
<dbReference type="Pfam" id="PF11845">
    <property type="entry name" value="Tll0287-like"/>
    <property type="match status" value="1"/>
</dbReference>
<sequence>MRNKVFALFAILVSIILYSCAGGGENNKNSNVKLSPDFDLDQYTKAGKQYADSAQKMLGMNLKMALAEGGAIGALNFCSIRAISITDSAAKMMNVDLQRVSDKPRNPMNTADIEELKMIGAMKNMHDSGKSIDPIMVRKGNGAIGYYPIIIQPFCLQCHGIPGREINPETAAVIAQLYPVDKAIGYEDGDLRGMWKVTMSEN</sequence>
<evidence type="ECO:0000259" key="2">
    <source>
        <dbReference type="Pfam" id="PF11845"/>
    </source>
</evidence>
<protein>
    <submittedName>
        <fullName evidence="3">DUF3365 domain-containing protein</fullName>
    </submittedName>
</protein>
<dbReference type="PROSITE" id="PS51257">
    <property type="entry name" value="PROKAR_LIPOPROTEIN"/>
    <property type="match status" value="1"/>
</dbReference>
<dbReference type="AlphaFoldDB" id="A0A7K3WU98"/>
<dbReference type="Proteomes" id="UP000486602">
    <property type="component" value="Unassembled WGS sequence"/>
</dbReference>
<reference evidence="3 4" key="1">
    <citation type="submission" date="2020-02" db="EMBL/GenBank/DDBJ databases">
        <title>Out from the shadows clarifying the taxonomy of the family Cryomorphaceae and related taxa by utilizing the GTDB taxonomic framework.</title>
        <authorList>
            <person name="Bowman J.P."/>
        </authorList>
    </citation>
    <scope>NUCLEOTIDE SEQUENCE [LARGE SCALE GENOMIC DNA]</scope>
    <source>
        <strain evidence="3 4">QSSC 1-22</strain>
    </source>
</reference>
<keyword evidence="4" id="KW-1185">Reference proteome</keyword>
<feature type="signal peptide" evidence="1">
    <location>
        <begin position="1"/>
        <end position="21"/>
    </location>
</feature>
<dbReference type="InterPro" id="IPR021796">
    <property type="entry name" value="Tll0287-like_dom"/>
</dbReference>
<comment type="caution">
    <text evidence="3">The sequence shown here is derived from an EMBL/GenBank/DDBJ whole genome shotgun (WGS) entry which is preliminary data.</text>
</comment>
<keyword evidence="1" id="KW-0732">Signal</keyword>
<evidence type="ECO:0000256" key="1">
    <source>
        <dbReference type="SAM" id="SignalP"/>
    </source>
</evidence>
<dbReference type="RefSeq" id="WP_163286506.1">
    <property type="nucleotide sequence ID" value="NZ_JAAGVY010000039.1"/>
</dbReference>
<dbReference type="EMBL" id="JAAGVY010000039">
    <property type="protein sequence ID" value="NEN25066.1"/>
    <property type="molecule type" value="Genomic_DNA"/>
</dbReference>
<organism evidence="3 4">
    <name type="scientific">Cryomorpha ignava</name>
    <dbReference type="NCBI Taxonomy" id="101383"/>
    <lineage>
        <taxon>Bacteria</taxon>
        <taxon>Pseudomonadati</taxon>
        <taxon>Bacteroidota</taxon>
        <taxon>Flavobacteriia</taxon>
        <taxon>Flavobacteriales</taxon>
        <taxon>Cryomorphaceae</taxon>
        <taxon>Cryomorpha</taxon>
    </lineage>
</organism>